<dbReference type="AlphaFoldDB" id="A0A1H4UWF2"/>
<reference evidence="7 8" key="1">
    <citation type="submission" date="2016-10" db="EMBL/GenBank/DDBJ databases">
        <authorList>
            <person name="de Groot N.N."/>
        </authorList>
    </citation>
    <scope>NUCLEOTIDE SEQUENCE [LARGE SCALE GENOMIC DNA]</scope>
    <source>
        <strain evidence="7 8">MAR_2009_71</strain>
    </source>
</reference>
<dbReference type="Pfam" id="PF08281">
    <property type="entry name" value="Sigma70_r4_2"/>
    <property type="match status" value="1"/>
</dbReference>
<dbReference type="GO" id="GO:0016987">
    <property type="term" value="F:sigma factor activity"/>
    <property type="evidence" value="ECO:0007669"/>
    <property type="project" value="UniProtKB-KW"/>
</dbReference>
<protein>
    <submittedName>
        <fullName evidence="7">RNA polymerase sigma factor, sigma-70 family</fullName>
    </submittedName>
</protein>
<dbReference type="OrthoDB" id="9150024at2"/>
<dbReference type="InterPro" id="IPR013325">
    <property type="entry name" value="RNA_pol_sigma_r2"/>
</dbReference>
<evidence type="ECO:0000256" key="3">
    <source>
        <dbReference type="ARBA" id="ARBA00023082"/>
    </source>
</evidence>
<gene>
    <name evidence="7" type="ORF">SAMN05192540_3931</name>
</gene>
<evidence type="ECO:0000256" key="2">
    <source>
        <dbReference type="ARBA" id="ARBA00023015"/>
    </source>
</evidence>
<organism evidence="7 8">
    <name type="scientific">Maribacter dokdonensis</name>
    <dbReference type="NCBI Taxonomy" id="320912"/>
    <lineage>
        <taxon>Bacteria</taxon>
        <taxon>Pseudomonadati</taxon>
        <taxon>Bacteroidota</taxon>
        <taxon>Flavobacteriia</taxon>
        <taxon>Flavobacteriales</taxon>
        <taxon>Flavobacteriaceae</taxon>
        <taxon>Maribacter</taxon>
    </lineage>
</organism>
<dbReference type="Gene3D" id="1.10.1740.10">
    <property type="match status" value="1"/>
</dbReference>
<evidence type="ECO:0000259" key="5">
    <source>
        <dbReference type="Pfam" id="PF04542"/>
    </source>
</evidence>
<dbReference type="SUPFAM" id="SSF88659">
    <property type="entry name" value="Sigma3 and sigma4 domains of RNA polymerase sigma factors"/>
    <property type="match status" value="1"/>
</dbReference>
<dbReference type="InterPro" id="IPR013249">
    <property type="entry name" value="RNA_pol_sigma70_r4_t2"/>
</dbReference>
<sequence length="217" mass="25111">MNPNSLHKGNIFDKSIRSVSLNENGTYETSDFNLWQEFKKGNETAFATIYKDNVKGLYGYGVKLVSNKSLVKDTIQDLFVELWDAKENLGDVRSIKSYLFKSIRRKLISKAIKNRKRVEDISALEVVHKQMDSTEISLIEKQVFDEKRNKLFSALSKLNKKQREIIHLKFYGNLSYDEISDVMGLNKKGTYNLMAHTIKVLRQHWVGISITFLLIVL</sequence>
<dbReference type="Pfam" id="PF04542">
    <property type="entry name" value="Sigma70_r2"/>
    <property type="match status" value="1"/>
</dbReference>
<evidence type="ECO:0000256" key="1">
    <source>
        <dbReference type="ARBA" id="ARBA00010641"/>
    </source>
</evidence>
<dbReference type="Gene3D" id="1.10.10.10">
    <property type="entry name" value="Winged helix-like DNA-binding domain superfamily/Winged helix DNA-binding domain"/>
    <property type="match status" value="1"/>
</dbReference>
<dbReference type="PANTHER" id="PTHR43133">
    <property type="entry name" value="RNA POLYMERASE ECF-TYPE SIGMA FACTO"/>
    <property type="match status" value="1"/>
</dbReference>
<keyword evidence="4" id="KW-0804">Transcription</keyword>
<name>A0A1H4UWF2_9FLAO</name>
<dbReference type="InterPro" id="IPR036388">
    <property type="entry name" value="WH-like_DNA-bd_sf"/>
</dbReference>
<dbReference type="GO" id="GO:0003677">
    <property type="term" value="F:DNA binding"/>
    <property type="evidence" value="ECO:0007669"/>
    <property type="project" value="InterPro"/>
</dbReference>
<dbReference type="InterPro" id="IPR007627">
    <property type="entry name" value="RNA_pol_sigma70_r2"/>
</dbReference>
<feature type="domain" description="RNA polymerase sigma factor 70 region 4 type 2" evidence="6">
    <location>
        <begin position="150"/>
        <end position="189"/>
    </location>
</feature>
<dbReference type="InterPro" id="IPR014284">
    <property type="entry name" value="RNA_pol_sigma-70_dom"/>
</dbReference>
<evidence type="ECO:0000313" key="7">
    <source>
        <dbReference type="EMBL" id="SEC73055.1"/>
    </source>
</evidence>
<evidence type="ECO:0000313" key="8">
    <source>
        <dbReference type="Proteomes" id="UP000183038"/>
    </source>
</evidence>
<proteinExistence type="inferred from homology"/>
<dbReference type="SUPFAM" id="SSF88946">
    <property type="entry name" value="Sigma2 domain of RNA polymerase sigma factors"/>
    <property type="match status" value="1"/>
</dbReference>
<dbReference type="GO" id="GO:0006352">
    <property type="term" value="P:DNA-templated transcription initiation"/>
    <property type="evidence" value="ECO:0007669"/>
    <property type="project" value="InterPro"/>
</dbReference>
<dbReference type="Proteomes" id="UP000183038">
    <property type="component" value="Unassembled WGS sequence"/>
</dbReference>
<dbReference type="EMBL" id="FNTB01000001">
    <property type="protein sequence ID" value="SEC73055.1"/>
    <property type="molecule type" value="Genomic_DNA"/>
</dbReference>
<feature type="domain" description="RNA polymerase sigma-70 region 2" evidence="5">
    <location>
        <begin position="50"/>
        <end position="115"/>
    </location>
</feature>
<dbReference type="RefSeq" id="WP_074674582.1">
    <property type="nucleotide sequence ID" value="NZ_FNTB01000001.1"/>
</dbReference>
<comment type="similarity">
    <text evidence="1">Belongs to the sigma-70 factor family. ECF subfamily.</text>
</comment>
<keyword evidence="3" id="KW-0731">Sigma factor</keyword>
<evidence type="ECO:0000259" key="6">
    <source>
        <dbReference type="Pfam" id="PF08281"/>
    </source>
</evidence>
<keyword evidence="2" id="KW-0805">Transcription regulation</keyword>
<evidence type="ECO:0000256" key="4">
    <source>
        <dbReference type="ARBA" id="ARBA00023163"/>
    </source>
</evidence>
<dbReference type="InterPro" id="IPR039425">
    <property type="entry name" value="RNA_pol_sigma-70-like"/>
</dbReference>
<dbReference type="NCBIfam" id="TIGR02937">
    <property type="entry name" value="sigma70-ECF"/>
    <property type="match status" value="1"/>
</dbReference>
<dbReference type="InterPro" id="IPR013324">
    <property type="entry name" value="RNA_pol_sigma_r3/r4-like"/>
</dbReference>
<dbReference type="PANTHER" id="PTHR43133:SF46">
    <property type="entry name" value="RNA POLYMERASE SIGMA-70 FACTOR ECF SUBFAMILY"/>
    <property type="match status" value="1"/>
</dbReference>
<accession>A0A1H4UWF2</accession>
<dbReference type="CDD" id="cd06171">
    <property type="entry name" value="Sigma70_r4"/>
    <property type="match status" value="1"/>
</dbReference>